<gene>
    <name evidence="1" type="ORF">XAT740_LOCUS33678</name>
</gene>
<proteinExistence type="predicted"/>
<sequence>MDPILEKLASFTIYNKPIETQDSNPVIDPTVFPELESQLATIIANDDDFISLLLFLLEHIPLEIDFNVLTSTETHFHQLCLSTRKMYKLNLNSKLENRYDHSSQSQSILQHIFQNAQVKTLEELLRIKQNIQQIFNRLTPLLLKTTYTQYPVAIELFVRIVKCLDQPTLTESFDLIFSVCLITLDDPSIDMKLVSLYLLDHLQKHCTSTELLLFNRANVIMYGLEQNLHRRNDPMPFFECLLATTYRWMIILENETYSGKHLFIRTSQLIEKLIRDAILETNIEYRRCLLRILKFYTIRLQLFATRHLNHFLELLDDSIDNRSLRNQSLEVLMTILRTLEPRVNVHRLDIMKIIIRCLFRIFHEEQNNHSQIMLVKTCLDELQSSTTENYVQDAFQSLIKTTDLDLSYREFLRQFV</sequence>
<protein>
    <submittedName>
        <fullName evidence="1">Uncharacterized protein</fullName>
    </submittedName>
</protein>
<dbReference type="Proteomes" id="UP000663828">
    <property type="component" value="Unassembled WGS sequence"/>
</dbReference>
<organism evidence="1 2">
    <name type="scientific">Adineta ricciae</name>
    <name type="common">Rotifer</name>
    <dbReference type="NCBI Taxonomy" id="249248"/>
    <lineage>
        <taxon>Eukaryota</taxon>
        <taxon>Metazoa</taxon>
        <taxon>Spiralia</taxon>
        <taxon>Gnathifera</taxon>
        <taxon>Rotifera</taxon>
        <taxon>Eurotatoria</taxon>
        <taxon>Bdelloidea</taxon>
        <taxon>Adinetida</taxon>
        <taxon>Adinetidae</taxon>
        <taxon>Adineta</taxon>
    </lineage>
</organism>
<dbReference type="EMBL" id="CAJNOR010003235">
    <property type="protein sequence ID" value="CAF1392417.1"/>
    <property type="molecule type" value="Genomic_DNA"/>
</dbReference>
<reference evidence="1" key="1">
    <citation type="submission" date="2021-02" db="EMBL/GenBank/DDBJ databases">
        <authorList>
            <person name="Nowell W R."/>
        </authorList>
    </citation>
    <scope>NUCLEOTIDE SEQUENCE</scope>
</reference>
<dbReference type="SUPFAM" id="SSF48371">
    <property type="entry name" value="ARM repeat"/>
    <property type="match status" value="1"/>
</dbReference>
<evidence type="ECO:0000313" key="2">
    <source>
        <dbReference type="Proteomes" id="UP000663828"/>
    </source>
</evidence>
<name>A0A815K849_ADIRI</name>
<evidence type="ECO:0000313" key="1">
    <source>
        <dbReference type="EMBL" id="CAF1392417.1"/>
    </source>
</evidence>
<keyword evidence="2" id="KW-1185">Reference proteome</keyword>
<dbReference type="InterPro" id="IPR016024">
    <property type="entry name" value="ARM-type_fold"/>
</dbReference>
<dbReference type="AlphaFoldDB" id="A0A815K849"/>
<comment type="caution">
    <text evidence="1">The sequence shown here is derived from an EMBL/GenBank/DDBJ whole genome shotgun (WGS) entry which is preliminary data.</text>
</comment>
<accession>A0A815K849</accession>